<dbReference type="Pfam" id="PF01594">
    <property type="entry name" value="AI-2E_transport"/>
    <property type="match status" value="1"/>
</dbReference>
<dbReference type="OrthoDB" id="9799225at2"/>
<comment type="similarity">
    <text evidence="2">Belongs to the autoinducer-2 exporter (AI-2E) (TC 2.A.86) family.</text>
</comment>
<evidence type="ECO:0000313" key="7">
    <source>
        <dbReference type="EMBL" id="TDK27236.1"/>
    </source>
</evidence>
<dbReference type="RefSeq" id="WP_133320736.1">
    <property type="nucleotide sequence ID" value="NZ_SMTF01000002.1"/>
</dbReference>
<dbReference type="PANTHER" id="PTHR21716">
    <property type="entry name" value="TRANSMEMBRANE PROTEIN"/>
    <property type="match status" value="1"/>
</dbReference>
<dbReference type="PANTHER" id="PTHR21716:SF64">
    <property type="entry name" value="AI-2 TRANSPORT PROTEIN TQSA"/>
    <property type="match status" value="1"/>
</dbReference>
<dbReference type="GO" id="GO:0055085">
    <property type="term" value="P:transmembrane transport"/>
    <property type="evidence" value="ECO:0007669"/>
    <property type="project" value="TreeGrafter"/>
</dbReference>
<dbReference type="InterPro" id="IPR002549">
    <property type="entry name" value="AI-2E-like"/>
</dbReference>
<keyword evidence="5 6" id="KW-0472">Membrane</keyword>
<feature type="transmembrane region" description="Helical" evidence="6">
    <location>
        <begin position="237"/>
        <end position="260"/>
    </location>
</feature>
<gene>
    <name evidence="7" type="ORF">E2F46_03265</name>
</gene>
<evidence type="ECO:0000256" key="2">
    <source>
        <dbReference type="ARBA" id="ARBA00009773"/>
    </source>
</evidence>
<keyword evidence="8" id="KW-1185">Reference proteome</keyword>
<dbReference type="EMBL" id="SMTF01000002">
    <property type="protein sequence ID" value="TDK27236.1"/>
    <property type="molecule type" value="Genomic_DNA"/>
</dbReference>
<comment type="caution">
    <text evidence="7">The sequence shown here is derived from an EMBL/GenBank/DDBJ whole genome shotgun (WGS) entry which is preliminary data.</text>
</comment>
<keyword evidence="4 6" id="KW-1133">Transmembrane helix</keyword>
<dbReference type="AlphaFoldDB" id="A0A4R5U0Y1"/>
<evidence type="ECO:0000256" key="5">
    <source>
        <dbReference type="ARBA" id="ARBA00023136"/>
    </source>
</evidence>
<sequence length="370" mass="39919">MTPRSAQSVLGPDRLQSVAYGAGLAVVVGWVLYIGKQVFVPIVFGVLVVYVIIGLARVATALPVVGPRLPAWSRYALSIIGITIALFAGVRLVVNNVGRVVQLAPTYQDALLARIQSGAEFFGMETAPTWTTLREQVLERVQLEDVIGTTVVSVTALAATLLLVLLYVVFLLLEKRVFPDKLQRLSDDPRDVSRVRHVLEGINTRIGQYLGVKTLVNVLLAVVSWLIMAPFNVEFAGFWAVVIGVLNYVPYIGSFVGVLLPVAWSIVQFGDLGTVLTLLVLLSAAQFAIGSFLDPYLMGDSMNLSPFVILASLAIWSGLWGIPGAFLAVPITAVLVIVLSQFHGTRPIAVLMSRNGQLDGPREDERASSA</sequence>
<evidence type="ECO:0000313" key="8">
    <source>
        <dbReference type="Proteomes" id="UP000294796"/>
    </source>
</evidence>
<name>A0A4R5U0Y1_9GAMM</name>
<feature type="transmembrane region" description="Helical" evidence="6">
    <location>
        <begin position="214"/>
        <end position="231"/>
    </location>
</feature>
<feature type="transmembrane region" description="Helical" evidence="6">
    <location>
        <begin position="72"/>
        <end position="94"/>
    </location>
</feature>
<reference evidence="7 8" key="1">
    <citation type="submission" date="2019-03" db="EMBL/GenBank/DDBJ databases">
        <title>Luteimonas zhaokaii sp.nov., isolated from the rectal contents of Plateau pika in Yushu, Qinghai Province, China.</title>
        <authorList>
            <person name="Zhang G."/>
        </authorList>
    </citation>
    <scope>NUCLEOTIDE SEQUENCE [LARGE SCALE GENOMIC DNA]</scope>
    <source>
        <strain evidence="7 8">B9</strain>
    </source>
</reference>
<proteinExistence type="inferred from homology"/>
<dbReference type="Proteomes" id="UP000294796">
    <property type="component" value="Unassembled WGS sequence"/>
</dbReference>
<comment type="subcellular location">
    <subcellularLocation>
        <location evidence="1">Membrane</location>
        <topology evidence="1">Multi-pass membrane protein</topology>
    </subcellularLocation>
</comment>
<evidence type="ECO:0000256" key="3">
    <source>
        <dbReference type="ARBA" id="ARBA00022692"/>
    </source>
</evidence>
<protein>
    <submittedName>
        <fullName evidence="7">AI-2E family transporter</fullName>
    </submittedName>
</protein>
<keyword evidence="3 6" id="KW-0812">Transmembrane</keyword>
<feature type="transmembrane region" description="Helical" evidence="6">
    <location>
        <begin position="313"/>
        <end position="339"/>
    </location>
</feature>
<feature type="transmembrane region" description="Helical" evidence="6">
    <location>
        <begin position="15"/>
        <end position="33"/>
    </location>
</feature>
<accession>A0A4R5U0Y1</accession>
<evidence type="ECO:0000256" key="1">
    <source>
        <dbReference type="ARBA" id="ARBA00004141"/>
    </source>
</evidence>
<feature type="transmembrane region" description="Helical" evidence="6">
    <location>
        <begin position="39"/>
        <end position="60"/>
    </location>
</feature>
<evidence type="ECO:0000256" key="6">
    <source>
        <dbReference type="SAM" id="Phobius"/>
    </source>
</evidence>
<feature type="transmembrane region" description="Helical" evidence="6">
    <location>
        <begin position="272"/>
        <end position="293"/>
    </location>
</feature>
<dbReference type="GO" id="GO:0016020">
    <property type="term" value="C:membrane"/>
    <property type="evidence" value="ECO:0007669"/>
    <property type="project" value="UniProtKB-SubCell"/>
</dbReference>
<evidence type="ECO:0000256" key="4">
    <source>
        <dbReference type="ARBA" id="ARBA00022989"/>
    </source>
</evidence>
<feature type="transmembrane region" description="Helical" evidence="6">
    <location>
        <begin position="146"/>
        <end position="173"/>
    </location>
</feature>
<organism evidence="7 8">
    <name type="scientific">Luteimonas aestuarii</name>
    <dbReference type="NCBI Taxonomy" id="453837"/>
    <lineage>
        <taxon>Bacteria</taxon>
        <taxon>Pseudomonadati</taxon>
        <taxon>Pseudomonadota</taxon>
        <taxon>Gammaproteobacteria</taxon>
        <taxon>Lysobacterales</taxon>
        <taxon>Lysobacteraceae</taxon>
        <taxon>Luteimonas</taxon>
    </lineage>
</organism>